<keyword evidence="6" id="KW-0256">Endoplasmic reticulum</keyword>
<dbReference type="PANTHER" id="PTHR13190">
    <property type="entry name" value="AUTOPHAGY-RELATED 2, ISOFORM A"/>
    <property type="match status" value="1"/>
</dbReference>
<evidence type="ECO:0000256" key="13">
    <source>
        <dbReference type="SAM" id="MobiDB-lite"/>
    </source>
</evidence>
<dbReference type="Pfam" id="PF13329">
    <property type="entry name" value="ATG2_CAD"/>
    <property type="match status" value="1"/>
</dbReference>
<dbReference type="GO" id="GO:0032266">
    <property type="term" value="F:phosphatidylinositol-3-phosphate binding"/>
    <property type="evidence" value="ECO:0007669"/>
    <property type="project" value="TreeGrafter"/>
</dbReference>
<keyword evidence="15" id="KW-1185">Reference proteome</keyword>
<keyword evidence="7" id="KW-0072">Autophagy</keyword>
<evidence type="ECO:0000256" key="2">
    <source>
        <dbReference type="ARBA" id="ARBA00004623"/>
    </source>
</evidence>
<dbReference type="GO" id="GO:0061709">
    <property type="term" value="P:reticulophagy"/>
    <property type="evidence" value="ECO:0007669"/>
    <property type="project" value="TreeGrafter"/>
</dbReference>
<comment type="catalytic activity">
    <reaction evidence="12">
        <text>a 1,2-diacyl-sn-glycero-3-phosphocholine(in) = a 1,2-diacyl-sn-glycero-3-phosphocholine(out)</text>
        <dbReference type="Rhea" id="RHEA:38571"/>
        <dbReference type="ChEBI" id="CHEBI:57643"/>
    </reaction>
</comment>
<evidence type="ECO:0000256" key="10">
    <source>
        <dbReference type="ARBA" id="ARBA00024479"/>
    </source>
</evidence>
<dbReference type="Proteomes" id="UP000775547">
    <property type="component" value="Unassembled WGS sequence"/>
</dbReference>
<dbReference type="GO" id="GO:0034045">
    <property type="term" value="C:phagophore assembly site membrane"/>
    <property type="evidence" value="ECO:0007669"/>
    <property type="project" value="UniProtKB-SubCell"/>
</dbReference>
<dbReference type="GO" id="GO:0000422">
    <property type="term" value="P:autophagy of mitochondrion"/>
    <property type="evidence" value="ECO:0007669"/>
    <property type="project" value="TreeGrafter"/>
</dbReference>
<dbReference type="GO" id="GO:0043495">
    <property type="term" value="F:protein-membrane adaptor activity"/>
    <property type="evidence" value="ECO:0007669"/>
    <property type="project" value="TreeGrafter"/>
</dbReference>
<evidence type="ECO:0000256" key="3">
    <source>
        <dbReference type="ARBA" id="ARBA00009714"/>
    </source>
</evidence>
<comment type="catalytic activity">
    <reaction evidence="10">
        <text>a 1,2-diacyl-sn-glycero-3-phospho-L-serine(in) = a 1,2-diacyl-sn-glycero-3-phospho-L-serine(out)</text>
        <dbReference type="Rhea" id="RHEA:38663"/>
        <dbReference type="ChEBI" id="CHEBI:57262"/>
    </reaction>
</comment>
<keyword evidence="8" id="KW-0445">Lipid transport</keyword>
<comment type="similarity">
    <text evidence="3">Belongs to the ATG2 family.</text>
</comment>
<gene>
    <name evidence="14" type="ORF">DXG03_000757</name>
</gene>
<feature type="compositionally biased region" description="Polar residues" evidence="13">
    <location>
        <begin position="368"/>
        <end position="379"/>
    </location>
</feature>
<dbReference type="GO" id="GO:0034727">
    <property type="term" value="P:piecemeal microautophagy of the nucleus"/>
    <property type="evidence" value="ECO:0007669"/>
    <property type="project" value="TreeGrafter"/>
</dbReference>
<dbReference type="OrthoDB" id="18982at2759"/>
<feature type="region of interest" description="Disordered" evidence="13">
    <location>
        <begin position="411"/>
        <end position="432"/>
    </location>
</feature>
<dbReference type="EMBL" id="JABCKV010000011">
    <property type="protein sequence ID" value="KAG5647222.1"/>
    <property type="molecule type" value="Genomic_DNA"/>
</dbReference>
<feature type="region of interest" description="Disordered" evidence="13">
    <location>
        <begin position="465"/>
        <end position="484"/>
    </location>
</feature>
<evidence type="ECO:0000256" key="4">
    <source>
        <dbReference type="ARBA" id="ARBA00018070"/>
    </source>
</evidence>
<feature type="region of interest" description="Disordered" evidence="13">
    <location>
        <begin position="731"/>
        <end position="772"/>
    </location>
</feature>
<evidence type="ECO:0000256" key="5">
    <source>
        <dbReference type="ARBA" id="ARBA00022448"/>
    </source>
</evidence>
<reference evidence="14" key="2">
    <citation type="submission" date="2021-10" db="EMBL/GenBank/DDBJ databases">
        <title>Phylogenomics reveals ancestral predisposition of the termite-cultivated fungus Termitomyces towards a domesticated lifestyle.</title>
        <authorList>
            <person name="Auxier B."/>
            <person name="Grum-Grzhimaylo A."/>
            <person name="Cardenas M.E."/>
            <person name="Lodge J.D."/>
            <person name="Laessoe T."/>
            <person name="Pedersen O."/>
            <person name="Smith M.E."/>
            <person name="Kuyper T.W."/>
            <person name="Franco-Molano E.A."/>
            <person name="Baroni T.J."/>
            <person name="Aanen D.K."/>
        </authorList>
    </citation>
    <scope>NUCLEOTIDE SEQUENCE</scope>
    <source>
        <strain evidence="14">AP01</strain>
        <tissue evidence="14">Mycelium</tissue>
    </source>
</reference>
<evidence type="ECO:0000256" key="11">
    <source>
        <dbReference type="ARBA" id="ARBA00024615"/>
    </source>
</evidence>
<evidence type="ECO:0000256" key="12">
    <source>
        <dbReference type="ARBA" id="ARBA00024631"/>
    </source>
</evidence>
<keyword evidence="5" id="KW-0813">Transport</keyword>
<feature type="region of interest" description="Disordered" evidence="13">
    <location>
        <begin position="352"/>
        <end position="386"/>
    </location>
</feature>
<evidence type="ECO:0000256" key="1">
    <source>
        <dbReference type="ARBA" id="ARBA00004406"/>
    </source>
</evidence>
<evidence type="ECO:0000256" key="7">
    <source>
        <dbReference type="ARBA" id="ARBA00023006"/>
    </source>
</evidence>
<feature type="compositionally biased region" description="Basic and acidic residues" evidence="13">
    <location>
        <begin position="737"/>
        <end position="748"/>
    </location>
</feature>
<organism evidence="14 15">
    <name type="scientific">Asterophora parasitica</name>
    <dbReference type="NCBI Taxonomy" id="117018"/>
    <lineage>
        <taxon>Eukaryota</taxon>
        <taxon>Fungi</taxon>
        <taxon>Dikarya</taxon>
        <taxon>Basidiomycota</taxon>
        <taxon>Agaricomycotina</taxon>
        <taxon>Agaricomycetes</taxon>
        <taxon>Agaricomycetidae</taxon>
        <taxon>Agaricales</taxon>
        <taxon>Tricholomatineae</taxon>
        <taxon>Lyophyllaceae</taxon>
        <taxon>Asterophora</taxon>
    </lineage>
</organism>
<evidence type="ECO:0000256" key="9">
    <source>
        <dbReference type="ARBA" id="ARBA00023136"/>
    </source>
</evidence>
<feature type="region of interest" description="Disordered" evidence="13">
    <location>
        <begin position="281"/>
        <end position="318"/>
    </location>
</feature>
<comment type="subcellular location">
    <subcellularLocation>
        <location evidence="1">Endoplasmic reticulum membrane</location>
        <topology evidence="1">Peripheral membrane protein</topology>
    </subcellularLocation>
    <subcellularLocation>
        <location evidence="2">Preautophagosomal structure membrane</location>
        <topology evidence="2">Peripheral membrane protein</topology>
    </subcellularLocation>
</comment>
<feature type="compositionally biased region" description="Low complexity" evidence="13">
    <location>
        <begin position="302"/>
        <end position="313"/>
    </location>
</feature>
<proteinExistence type="inferred from homology"/>
<comment type="caution">
    <text evidence="14">The sequence shown here is derived from an EMBL/GenBank/DDBJ whole genome shotgun (WGS) entry which is preliminary data.</text>
</comment>
<comment type="catalytic activity">
    <reaction evidence="11">
        <text>a 1,2-diacyl-sn-glycero-3-phosphoethanolamine(in) = a 1,2-diacyl-sn-glycero-3-phosphoethanolamine(out)</text>
        <dbReference type="Rhea" id="RHEA:38895"/>
        <dbReference type="ChEBI" id="CHEBI:64612"/>
    </reaction>
</comment>
<evidence type="ECO:0000313" key="15">
    <source>
        <dbReference type="Proteomes" id="UP000775547"/>
    </source>
</evidence>
<name>A0A9P7GAV4_9AGAR</name>
<dbReference type="GO" id="GO:0006869">
    <property type="term" value="P:lipid transport"/>
    <property type="evidence" value="ECO:0007669"/>
    <property type="project" value="UniProtKB-KW"/>
</dbReference>
<dbReference type="PANTHER" id="PTHR13190:SF1">
    <property type="entry name" value="AUTOPHAGY-RELATED 2, ISOFORM A"/>
    <property type="match status" value="1"/>
</dbReference>
<dbReference type="GO" id="GO:0061908">
    <property type="term" value="C:phagophore"/>
    <property type="evidence" value="ECO:0007669"/>
    <property type="project" value="TreeGrafter"/>
</dbReference>
<feature type="compositionally biased region" description="Pro residues" evidence="13">
    <location>
        <begin position="288"/>
        <end position="301"/>
    </location>
</feature>
<dbReference type="GO" id="GO:0005789">
    <property type="term" value="C:endoplasmic reticulum membrane"/>
    <property type="evidence" value="ECO:0007669"/>
    <property type="project" value="UniProtKB-SubCell"/>
</dbReference>
<evidence type="ECO:0000313" key="14">
    <source>
        <dbReference type="EMBL" id="KAG5647222.1"/>
    </source>
</evidence>
<accession>A0A9P7GAV4</accession>
<dbReference type="InterPro" id="IPR026849">
    <property type="entry name" value="ATG2"/>
</dbReference>
<protein>
    <recommendedName>
        <fullName evidence="4">Autophagy-related protein 2</fullName>
    </recommendedName>
</protein>
<evidence type="ECO:0000256" key="8">
    <source>
        <dbReference type="ARBA" id="ARBA00023055"/>
    </source>
</evidence>
<dbReference type="GO" id="GO:0061723">
    <property type="term" value="P:glycophagy"/>
    <property type="evidence" value="ECO:0007669"/>
    <property type="project" value="TreeGrafter"/>
</dbReference>
<reference evidence="14" key="1">
    <citation type="submission" date="2020-07" db="EMBL/GenBank/DDBJ databases">
        <authorList>
            <person name="Nieuwenhuis M."/>
            <person name="Van De Peppel L.J.J."/>
        </authorList>
    </citation>
    <scope>NUCLEOTIDE SEQUENCE</scope>
    <source>
        <strain evidence="14">AP01</strain>
        <tissue evidence="14">Mycelium</tissue>
    </source>
</reference>
<dbReference type="GO" id="GO:0000045">
    <property type="term" value="P:autophagosome assembly"/>
    <property type="evidence" value="ECO:0007669"/>
    <property type="project" value="TreeGrafter"/>
</dbReference>
<keyword evidence="9" id="KW-0472">Membrane</keyword>
<evidence type="ECO:0000256" key="6">
    <source>
        <dbReference type="ARBA" id="ARBA00022824"/>
    </source>
</evidence>
<sequence length="2035" mass="221277">MASWYSTWLPGLPSLNFALPTNLQRRFISFVLKKSLGHFLRPGQLDYHQVDSQINSGNITINDLELDDKAINDLISDLPVVLHDGHISSVVAKVPWPNPLTSTLGFSIDSLHLTFHLLPATPHHTQHNSSNLADSVASVAESFVHDELTPQELWDSFHPDIAATSREEDDLTIPGGLAADPFVSSPEEVVHSDVDPAGVSIFATLIERLLARFEFDAANTKVTVVHPGNMSITLSISEIRYRTDASGDTSQSTSSTGQKRTVSITGLNVTALNLRAEAPFFDSFTPNTRPPSSSPPSPSTPSPHGSPSSSSSSLDEDTQFAMSQSLAFLPPRPISPTSSVASSMYQSAISTASTSINKEGVDDDSRGSRTPSPSLSTIPHTGAPPSNAERAEILVSFGSSPILIHISTTPSTAPATEVPSFPQTPPPMQGTVMGDESLGLAVTLGTIACALRAWHIRGLLSLADSFTPPSENREDPDSNTSRSGLDCRISVEVRGVVLLIPMPPSLDGNLIQDTSLADFFKWPLVPPTLPYGYLRLYLETISASVTSSSATEEMKRARSTRSIAAKPLSCGLTVGDVSLFSISKTASFSTAEPILWASPILITDPDLSRQYSVHHHHPSKDSHDSSLPIFEVMDWTDEKHRSNGLKLSSWRTKSNRRLAQHEGRVDSGPFSPAISATFKRRVASSHRLATGVDEIDIQVIPLHVLLDLGTALRADRILAFLDEAVGDRAESGYGSKYEPRRSGCHESGDSDGDAETPCASPRARNAHEREEQRRRLEKLVLEDLDLDIDYGVHRRTGGPSPIKPRAHKSIAKDKPNLKTSVAFEMIRVQVRCPSPPQYPPRSGALVFDLNGIRLFTAPEASGKAARFAVNEESDVTRPASESFILGAAFERLVVSCSPAHDSAATSILSVGLLAARTDDSDLRDTVEPVAPLHPRIAITQFKPASAEIVTVTALSIDIPSVVVDISKPILDSLQYWADDVAQHMDRTFNEERLGGNDETRTEKADSRDASLIGSRFFVKSRSGSGSALSGRATPSRPETAIKLLISEESRPAFVRAVVPRVEGGSIRPFIVAASDIDLLVELNPEGKEETNITLGLMAVSLVNMPSAQSSQTFISLTSPRSLASVPKPMVKLRFTSLVVPGTSAKESRVKLTLSGFTFTLFPNISWITDLGTFAKSPPGTFESVIPSERTRISLKISDGAIRTLAPNHPGAVVVQVEDLDFATDVVGKSPDSSFRLSIPAVALLAVDDVSTAVDVDKVPSRHGVALWTSAGFALLAEIEDLSMGFTHTSKPPTTNICIDRVRFQAHICADSLLAVTEFSSDLATVFQFPSDEGKPKRNRGPTMISKKPPVGRGLMSSVDDLAFKKVPDVGPAPDMIGDDLPTNMDYLDESFGTAAGLRELRDDDLDEFDIDESQPELFTAAPEDGTGVTSRIGGETIKVFRSEGIQVTENYFDDMPPASGGTVDESTEATFQLRIRDGDITLFLYDGYDWVKTRKTIEEEVKDMRRRLAKIRQLVASGQAQDPNGEETGALLFNSLYIGLDPDVEPGDIIAAIDDELKEDVETASQSSWQSLKPALSGKPQGLSVRVHGKRLTRSRNPSLEFRLFGLFAEVDHYLPDSAVVSRTLVTVRDLEILDHIKTSTWKKFLTSLRSDSRGNVRETDSNMVRIELRSVRPVPGHPVEEARLRAKILPLRLYVDQDAVDFLKAFFSFKNPDASPATHSGDDGGDIYFREQVGRSLERIALMMIAESAEVFPIDLKLDYKPRRVDYRALREGRTIELMNFFHFDGAEMTLRHITLSGITGWPRLFDLLNDLWTPDVKATQLVEVISGVAPIRSVVNVGSGVADLVLLPIAQYKKDGRIVRGVQKGTNAFVKSTAIEAIKLGARLATGTQVILEQAEGVLGGQFSQPITAEAVQSTTGDDFTNLATDDDDDDESDLISKYAQQPVDIKEGVQSAYKSLRRNFNSAAQTILAVPMEVYERSGNEGPVRSVIRAVPIAVLKPMIGASEAVSKTLLGLHNTLDPDVRHENEAKYKRR</sequence>